<reference evidence="1" key="2">
    <citation type="submission" date="2021-09" db="EMBL/GenBank/DDBJ databases">
        <authorList>
            <person name="Gilroy R."/>
        </authorList>
    </citation>
    <scope>NUCLEOTIDE SEQUENCE</scope>
    <source>
        <strain evidence="1">CHK171-7178</strain>
    </source>
</reference>
<sequence length="68" mass="7754">MYVTVQGDMWDIISKNLYGSEYHTDLLMKANPDLANELLFSSGVELIVPVLEEIQQFSNLPPWKRGTP</sequence>
<proteinExistence type="predicted"/>
<name>A0A921G3J3_SPOPS</name>
<comment type="caution">
    <text evidence="1">The sequence shown here is derived from an EMBL/GenBank/DDBJ whole genome shotgun (WGS) entry which is preliminary data.</text>
</comment>
<dbReference type="AlphaFoldDB" id="A0A921G3J3"/>
<reference evidence="1" key="1">
    <citation type="journal article" date="2021" name="PeerJ">
        <title>Extensive microbial diversity within the chicken gut microbiome revealed by metagenomics and culture.</title>
        <authorList>
            <person name="Gilroy R."/>
            <person name="Ravi A."/>
            <person name="Getino M."/>
            <person name="Pursley I."/>
            <person name="Horton D.L."/>
            <person name="Alikhan N.F."/>
            <person name="Baker D."/>
            <person name="Gharbi K."/>
            <person name="Hall N."/>
            <person name="Watson M."/>
            <person name="Adriaenssens E.M."/>
            <person name="Foster-Nyarko E."/>
            <person name="Jarju S."/>
            <person name="Secka A."/>
            <person name="Antonio M."/>
            <person name="Oren A."/>
            <person name="Chaudhuri R.R."/>
            <person name="La Ragione R."/>
            <person name="Hildebrand F."/>
            <person name="Pallen M.J."/>
        </authorList>
    </citation>
    <scope>NUCLEOTIDE SEQUENCE</scope>
    <source>
        <strain evidence="1">CHK171-7178</strain>
    </source>
</reference>
<organism evidence="1 2">
    <name type="scientific">Sporosarcina psychrophila</name>
    <name type="common">Bacillus psychrophilus</name>
    <dbReference type="NCBI Taxonomy" id="1476"/>
    <lineage>
        <taxon>Bacteria</taxon>
        <taxon>Bacillati</taxon>
        <taxon>Bacillota</taxon>
        <taxon>Bacilli</taxon>
        <taxon>Bacillales</taxon>
        <taxon>Caryophanaceae</taxon>
        <taxon>Sporosarcina</taxon>
    </lineage>
</organism>
<gene>
    <name evidence="1" type="ORF">K8V56_20680</name>
</gene>
<evidence type="ECO:0000313" key="2">
    <source>
        <dbReference type="Proteomes" id="UP000698173"/>
    </source>
</evidence>
<protein>
    <submittedName>
        <fullName evidence="1">Tail protein X</fullName>
    </submittedName>
</protein>
<evidence type="ECO:0000313" key="1">
    <source>
        <dbReference type="EMBL" id="HJF34185.1"/>
    </source>
</evidence>
<dbReference type="EMBL" id="DYWT01000310">
    <property type="protein sequence ID" value="HJF34185.1"/>
    <property type="molecule type" value="Genomic_DNA"/>
</dbReference>
<dbReference type="Proteomes" id="UP000698173">
    <property type="component" value="Unassembled WGS sequence"/>
</dbReference>
<accession>A0A921G3J3</accession>
<dbReference type="InterPro" id="IPR008861">
    <property type="entry name" value="GpX-like"/>
</dbReference>
<dbReference type="Pfam" id="PF05489">
    <property type="entry name" value="Phage_tail_X"/>
    <property type="match status" value="1"/>
</dbReference>